<gene>
    <name evidence="1" type="ordered locus">BVU_2111</name>
</gene>
<dbReference type="KEGG" id="bvu:BVU_2111"/>
<sequence length="86" mass="9873">MTGLNHPRPIIRLPLNLQVSYNLISKNMAYNKRQHLADNIAALEWIFMRPEFCLTEEARKVLNGYSGFGGLKCILNPAEKDTDIER</sequence>
<name>A6L258_PHOV8</name>
<dbReference type="eggNOG" id="ENOG50348NT">
    <property type="taxonomic scope" value="Bacteria"/>
</dbReference>
<reference evidence="1 2" key="1">
    <citation type="journal article" date="2007" name="PLoS Biol.">
        <title>Evolution of symbiotic bacteria in the distal human intestine.</title>
        <authorList>
            <person name="Xu J."/>
            <person name="Mahowald M.A."/>
            <person name="Ley R.E."/>
            <person name="Lozupone C.A."/>
            <person name="Hamady M."/>
            <person name="Martens E.C."/>
            <person name="Henrissat B."/>
            <person name="Coutinho P.M."/>
            <person name="Minx P."/>
            <person name="Latreille P."/>
            <person name="Cordum H."/>
            <person name="Van Brunt A."/>
            <person name="Kim K."/>
            <person name="Fulton R.S."/>
            <person name="Fulton L.A."/>
            <person name="Clifton S.W."/>
            <person name="Wilson R.K."/>
            <person name="Knight R.D."/>
            <person name="Gordon J.I."/>
        </authorList>
    </citation>
    <scope>NUCLEOTIDE SEQUENCE [LARGE SCALE GENOMIC DNA]</scope>
    <source>
        <strain evidence="2">ATCC 8482 / DSM 1447 / JCM 5826 / CCUG 4940 / NBRC 14291 / NCTC 11154</strain>
    </source>
</reference>
<dbReference type="PaxDb" id="435590-BVU_2111"/>
<organism evidence="1 2">
    <name type="scientific">Phocaeicola vulgatus (strain ATCC 8482 / DSM 1447 / JCM 5826 / CCUG 4940 / NBRC 14291 / NCTC 11154)</name>
    <name type="common">Bacteroides vulgatus</name>
    <dbReference type="NCBI Taxonomy" id="435590"/>
    <lineage>
        <taxon>Bacteria</taxon>
        <taxon>Pseudomonadati</taxon>
        <taxon>Bacteroidota</taxon>
        <taxon>Bacteroidia</taxon>
        <taxon>Bacteroidales</taxon>
        <taxon>Bacteroidaceae</taxon>
        <taxon>Phocaeicola</taxon>
    </lineage>
</organism>
<dbReference type="EMBL" id="CP000139">
    <property type="protein sequence ID" value="ABR39772.1"/>
    <property type="molecule type" value="Genomic_DNA"/>
</dbReference>
<accession>A6L258</accession>
<dbReference type="STRING" id="435590.BVU_2111"/>
<dbReference type="GO" id="GO:0032259">
    <property type="term" value="P:methylation"/>
    <property type="evidence" value="ECO:0007669"/>
    <property type="project" value="UniProtKB-KW"/>
</dbReference>
<dbReference type="AlphaFoldDB" id="A6L258"/>
<dbReference type="Proteomes" id="UP000002861">
    <property type="component" value="Chromosome"/>
</dbReference>
<proteinExistence type="predicted"/>
<dbReference type="HOGENOM" id="CLU_191250_0_0_10"/>
<dbReference type="GO" id="GO:0008168">
    <property type="term" value="F:methyltransferase activity"/>
    <property type="evidence" value="ECO:0007669"/>
    <property type="project" value="UniProtKB-KW"/>
</dbReference>
<protein>
    <submittedName>
        <fullName evidence="1">Putative DNA methylase</fullName>
    </submittedName>
</protein>
<evidence type="ECO:0000313" key="2">
    <source>
        <dbReference type="Proteomes" id="UP000002861"/>
    </source>
</evidence>
<keyword evidence="1" id="KW-0808">Transferase</keyword>
<evidence type="ECO:0000313" key="1">
    <source>
        <dbReference type="EMBL" id="ABR39772.1"/>
    </source>
</evidence>
<keyword evidence="1" id="KW-0489">Methyltransferase</keyword>